<dbReference type="PANTHER" id="PTHR43095">
    <property type="entry name" value="SUGAR KINASE"/>
    <property type="match status" value="1"/>
</dbReference>
<dbReference type="InterPro" id="IPR018485">
    <property type="entry name" value="FGGY_C"/>
</dbReference>
<feature type="domain" description="Carbohydrate kinase FGGY N-terminal" evidence="10">
    <location>
        <begin position="8"/>
        <end position="245"/>
    </location>
</feature>
<dbReference type="InterPro" id="IPR050406">
    <property type="entry name" value="FGGY_Carb_Kinase"/>
</dbReference>
<dbReference type="GO" id="GO:0004856">
    <property type="term" value="F:D-xylulokinase activity"/>
    <property type="evidence" value="ECO:0007669"/>
    <property type="project" value="UniProtKB-EC"/>
</dbReference>
<keyword evidence="6 9" id="KW-0067">ATP-binding</keyword>
<dbReference type="Pfam" id="PF02782">
    <property type="entry name" value="FGGY_C"/>
    <property type="match status" value="1"/>
</dbReference>
<evidence type="ECO:0000256" key="7">
    <source>
        <dbReference type="ARBA" id="ARBA00023277"/>
    </source>
</evidence>
<evidence type="ECO:0000259" key="11">
    <source>
        <dbReference type="Pfam" id="PF02782"/>
    </source>
</evidence>
<reference evidence="12" key="1">
    <citation type="submission" date="2016-04" db="EMBL/GenBank/DDBJ databases">
        <authorList>
            <person name="Evans L.H."/>
            <person name="Alamgir A."/>
            <person name="Owens N."/>
            <person name="Weber N.D."/>
            <person name="Virtaneva K."/>
            <person name="Barbian K."/>
            <person name="Babar A."/>
            <person name="Rosenke K."/>
        </authorList>
    </citation>
    <scope>NUCLEOTIDE SEQUENCE</scope>
    <source>
        <strain evidence="12">86</strain>
    </source>
</reference>
<dbReference type="EC" id="2.7.1.17" evidence="9"/>
<keyword evidence="7 9" id="KW-0119">Carbohydrate metabolism</keyword>
<dbReference type="GO" id="GO:0005524">
    <property type="term" value="F:ATP binding"/>
    <property type="evidence" value="ECO:0007669"/>
    <property type="project" value="UniProtKB-KW"/>
</dbReference>
<feature type="domain" description="Carbohydrate kinase FGGY C-terminal" evidence="11">
    <location>
        <begin position="271"/>
        <end position="451"/>
    </location>
</feature>
<accession>A0A212K4G9</accession>
<keyword evidence="5 8" id="KW-0418">Kinase</keyword>
<name>A0A212K4G9_9DELT</name>
<dbReference type="InterPro" id="IPR018484">
    <property type="entry name" value="FGGY_N"/>
</dbReference>
<dbReference type="AlphaFoldDB" id="A0A212K4G9"/>
<evidence type="ECO:0000256" key="1">
    <source>
        <dbReference type="ARBA" id="ARBA00009156"/>
    </source>
</evidence>
<evidence type="ECO:0000256" key="2">
    <source>
        <dbReference type="ARBA" id="ARBA00022629"/>
    </source>
</evidence>
<protein>
    <recommendedName>
        <fullName evidence="9">Xylulose kinase</fullName>
        <shortName evidence="9">Xylulokinase</shortName>
        <ecNumber evidence="9">2.7.1.17</ecNumber>
    </recommendedName>
</protein>
<evidence type="ECO:0000259" key="10">
    <source>
        <dbReference type="Pfam" id="PF00370"/>
    </source>
</evidence>
<dbReference type="GO" id="GO:0042732">
    <property type="term" value="P:D-xylose metabolic process"/>
    <property type="evidence" value="ECO:0007669"/>
    <property type="project" value="UniProtKB-KW"/>
</dbReference>
<keyword evidence="2 9" id="KW-0859">Xylose metabolism</keyword>
<dbReference type="PIRSF" id="PIRSF000538">
    <property type="entry name" value="GlpK"/>
    <property type="match status" value="1"/>
</dbReference>
<dbReference type="CDD" id="cd07808">
    <property type="entry name" value="ASKHA_NBD_FGGY_EcXK-like"/>
    <property type="match status" value="1"/>
</dbReference>
<sequence>MAAKRNCLLGVDIGSSNMKVILLDDQGTVLGSASKEFVTHYPYTNWSEQDPEDWYEALRYCAAEIFDNQKQDRDKLAAVCITAAAHTPVLLDKDDRVLRPAILWTDRRSAAECDELNEKYGDTIFKIAYHRPSPTWTMPQLLWLKKNEPEVFEKTARLMVAKDYLRWRLTGIWDTDIVDAQGTMLYDYEKNEWSRELCAMIGWPMDRLPPVKDSLDVSGPIAARAAKDLKLPEGIPVVIGGSDTANEDYGAGCIEHGQGLFKIATAGNANVMTSKPHPHPLVFNYKQIMPNLWYIAGGTLSGAQVHKWLRDQFFPELLENESEKHNAFAKIDKLAAAIAPGSDGLLFHPYLMGEKTPYMDPFLRGDYLGITIRHTRAHFVRALYEGISFSLLDCKNVYKPLGLDWTEIRLIGGGAKSALWRQILCDVVGQEILVPENTEAAFGTALVAGVGAGIFADAADAIKKSVRIGLRHTPDMKNHERYQKMFELYLASQKLLVDINHRLHAFERGE</sequence>
<evidence type="ECO:0000256" key="8">
    <source>
        <dbReference type="RuleBase" id="RU003733"/>
    </source>
</evidence>
<dbReference type="SUPFAM" id="SSF53067">
    <property type="entry name" value="Actin-like ATPase domain"/>
    <property type="match status" value="2"/>
</dbReference>
<comment type="similarity">
    <text evidence="1 8">Belongs to the FGGY kinase family.</text>
</comment>
<evidence type="ECO:0000256" key="4">
    <source>
        <dbReference type="ARBA" id="ARBA00022741"/>
    </source>
</evidence>
<dbReference type="EMBL" id="FLUQ01000002">
    <property type="protein sequence ID" value="SBW06611.1"/>
    <property type="molecule type" value="Genomic_DNA"/>
</dbReference>
<proteinExistence type="inferred from homology"/>
<evidence type="ECO:0000256" key="3">
    <source>
        <dbReference type="ARBA" id="ARBA00022679"/>
    </source>
</evidence>
<organism evidence="12">
    <name type="scientific">uncultured delta proteobacterium</name>
    <dbReference type="NCBI Taxonomy" id="34034"/>
    <lineage>
        <taxon>Bacteria</taxon>
        <taxon>Deltaproteobacteria</taxon>
        <taxon>environmental samples</taxon>
    </lineage>
</organism>
<dbReference type="GO" id="GO:0005997">
    <property type="term" value="P:xylulose metabolic process"/>
    <property type="evidence" value="ECO:0007669"/>
    <property type="project" value="InterPro"/>
</dbReference>
<evidence type="ECO:0000256" key="6">
    <source>
        <dbReference type="ARBA" id="ARBA00022840"/>
    </source>
</evidence>
<dbReference type="PANTHER" id="PTHR43095:SF5">
    <property type="entry name" value="XYLULOSE KINASE"/>
    <property type="match status" value="1"/>
</dbReference>
<evidence type="ECO:0000313" key="12">
    <source>
        <dbReference type="EMBL" id="SBW06611.1"/>
    </source>
</evidence>
<dbReference type="InterPro" id="IPR043129">
    <property type="entry name" value="ATPase_NBD"/>
</dbReference>
<dbReference type="Pfam" id="PF00370">
    <property type="entry name" value="FGGY_N"/>
    <property type="match status" value="1"/>
</dbReference>
<keyword evidence="3 8" id="KW-0808">Transferase</keyword>
<dbReference type="InterPro" id="IPR000577">
    <property type="entry name" value="Carb_kinase_FGGY"/>
</dbReference>
<evidence type="ECO:0000256" key="5">
    <source>
        <dbReference type="ARBA" id="ARBA00022777"/>
    </source>
</evidence>
<dbReference type="Gene3D" id="3.30.420.40">
    <property type="match status" value="2"/>
</dbReference>
<dbReference type="NCBIfam" id="TIGR01312">
    <property type="entry name" value="XylB"/>
    <property type="match status" value="1"/>
</dbReference>
<dbReference type="PROSITE" id="PS00445">
    <property type="entry name" value="FGGY_KINASES_2"/>
    <property type="match status" value="1"/>
</dbReference>
<gene>
    <name evidence="9" type="primary">xylB</name>
    <name evidence="12" type="ORF">KL86DPRO_20690</name>
</gene>
<evidence type="ECO:0000256" key="9">
    <source>
        <dbReference type="RuleBase" id="RU364073"/>
    </source>
</evidence>
<comment type="catalytic activity">
    <reaction evidence="9">
        <text>D-xylulose + ATP = D-xylulose 5-phosphate + ADP + H(+)</text>
        <dbReference type="Rhea" id="RHEA:10964"/>
        <dbReference type="ChEBI" id="CHEBI:15378"/>
        <dbReference type="ChEBI" id="CHEBI:17140"/>
        <dbReference type="ChEBI" id="CHEBI:30616"/>
        <dbReference type="ChEBI" id="CHEBI:57737"/>
        <dbReference type="ChEBI" id="CHEBI:456216"/>
        <dbReference type="EC" id="2.7.1.17"/>
    </reaction>
</comment>
<dbReference type="InterPro" id="IPR006000">
    <property type="entry name" value="Xylulokinase"/>
</dbReference>
<dbReference type="InterPro" id="IPR018483">
    <property type="entry name" value="Carb_kinase_FGGY_CS"/>
</dbReference>
<keyword evidence="4 9" id="KW-0547">Nucleotide-binding</keyword>